<protein>
    <submittedName>
        <fullName evidence="2">YcaO-like family protein</fullName>
    </submittedName>
</protein>
<accession>A0A939DKF4</accession>
<evidence type="ECO:0000313" key="3">
    <source>
        <dbReference type="Proteomes" id="UP000664654"/>
    </source>
</evidence>
<gene>
    <name evidence="2" type="ORF">J0A66_01800</name>
</gene>
<sequence length="421" mass="46740">MKLFDREIHLDKQFIHGTHRACSPEQTVQKYWPMASRMGITRLANVTGLDYIGMPVWVAVRPNSAGLSTSQGKGLTDHAAKASALMESIECWHAENIELPCRLGSYSSLKSELNLADISRLNYYRHAPPRDDLAMPWLEGYDLMNQTSCWVPFETVSTNYVMGAGMQLNNCFVQSSNGLAGGNHMLESITHALCELIERDALAQRETDMRTLPAEHIVRPETVNSEICKQALRLLTRSNLDLVLVDLTSDVGIPVFGCSILDADPDQGWRTLPVFNGYGCHLAPEIALFRAISEAVQSRLTHISGSRDDIVQSEYQRGGNKDDLLSFQNRLRQAQGQRDFRTLTSQATDSFDGDVDWLLQRLRAVGIDQAIVVDLTRRDFAIPVVKVVVPGLAAPVGMMKARAVKTPARKIAYLSTEGRVA</sequence>
<dbReference type="RefSeq" id="WP_206572050.1">
    <property type="nucleotide sequence ID" value="NZ_JAFKCV010000001.1"/>
</dbReference>
<dbReference type="AlphaFoldDB" id="A0A939DKF4"/>
<dbReference type="InterPro" id="IPR003776">
    <property type="entry name" value="YcaO-like_dom"/>
</dbReference>
<organism evidence="2 3">
    <name type="scientific">Bowmanella dokdonensis</name>
    <dbReference type="NCBI Taxonomy" id="751969"/>
    <lineage>
        <taxon>Bacteria</taxon>
        <taxon>Pseudomonadati</taxon>
        <taxon>Pseudomonadota</taxon>
        <taxon>Gammaproteobacteria</taxon>
        <taxon>Alteromonadales</taxon>
        <taxon>Alteromonadaceae</taxon>
        <taxon>Bowmanella</taxon>
    </lineage>
</organism>
<dbReference type="PANTHER" id="PTHR37809">
    <property type="entry name" value="RIBOSOMAL PROTEIN S12 METHYLTHIOTRANSFERASE ACCESSORY FACTOR YCAO"/>
    <property type="match status" value="1"/>
</dbReference>
<dbReference type="EMBL" id="JAFKCV010000001">
    <property type="protein sequence ID" value="MBN7823947.1"/>
    <property type="molecule type" value="Genomic_DNA"/>
</dbReference>
<comment type="caution">
    <text evidence="2">The sequence shown here is derived from an EMBL/GenBank/DDBJ whole genome shotgun (WGS) entry which is preliminary data.</text>
</comment>
<dbReference type="Pfam" id="PF02624">
    <property type="entry name" value="YcaO"/>
    <property type="match status" value="1"/>
</dbReference>
<dbReference type="PROSITE" id="PS51664">
    <property type="entry name" value="YCAO"/>
    <property type="match status" value="1"/>
</dbReference>
<dbReference type="Gene3D" id="3.30.1330.230">
    <property type="match status" value="2"/>
</dbReference>
<evidence type="ECO:0000313" key="2">
    <source>
        <dbReference type="EMBL" id="MBN7823947.1"/>
    </source>
</evidence>
<reference evidence="2" key="1">
    <citation type="submission" date="2021-03" db="EMBL/GenBank/DDBJ databases">
        <title>novel species isolated from a fishpond in China.</title>
        <authorList>
            <person name="Lu H."/>
            <person name="Cai Z."/>
        </authorList>
    </citation>
    <scope>NUCLEOTIDE SEQUENCE</scope>
    <source>
        <strain evidence="2">JCM 30855</strain>
    </source>
</reference>
<keyword evidence="3" id="KW-1185">Reference proteome</keyword>
<evidence type="ECO:0000259" key="1">
    <source>
        <dbReference type="PROSITE" id="PS51664"/>
    </source>
</evidence>
<dbReference type="Proteomes" id="UP000664654">
    <property type="component" value="Unassembled WGS sequence"/>
</dbReference>
<feature type="domain" description="YcaO" evidence="1">
    <location>
        <begin position="72"/>
        <end position="421"/>
    </location>
</feature>
<dbReference type="NCBIfam" id="TIGR00702">
    <property type="entry name" value="YcaO-type kinase domain"/>
    <property type="match status" value="1"/>
</dbReference>
<name>A0A939DKF4_9ALTE</name>
<dbReference type="PANTHER" id="PTHR37809:SF1">
    <property type="entry name" value="RIBOSOMAL PROTEIN S12 METHYLTHIOTRANSFERASE ACCESSORY FACTOR YCAO"/>
    <property type="match status" value="1"/>
</dbReference>
<proteinExistence type="predicted"/>